<reference evidence="1" key="1">
    <citation type="submission" date="2021-02" db="EMBL/GenBank/DDBJ databases">
        <authorList>
            <person name="Nowell W R."/>
        </authorList>
    </citation>
    <scope>NUCLEOTIDE SEQUENCE</scope>
</reference>
<name>A0A821JI01_9BILA</name>
<comment type="caution">
    <text evidence="1">The sequence shown here is derived from an EMBL/GenBank/DDBJ whole genome shotgun (WGS) entry which is preliminary data.</text>
</comment>
<accession>A0A821JI01</accession>
<dbReference type="EMBL" id="CAJOBG010105021">
    <property type="protein sequence ID" value="CAF4718341.1"/>
    <property type="molecule type" value="Genomic_DNA"/>
</dbReference>
<feature type="non-terminal residue" evidence="1">
    <location>
        <position position="80"/>
    </location>
</feature>
<dbReference type="Proteomes" id="UP000663866">
    <property type="component" value="Unassembled WGS sequence"/>
</dbReference>
<feature type="non-terminal residue" evidence="1">
    <location>
        <position position="1"/>
    </location>
</feature>
<protein>
    <submittedName>
        <fullName evidence="1">Uncharacterized protein</fullName>
    </submittedName>
</protein>
<evidence type="ECO:0000313" key="3">
    <source>
        <dbReference type="Proteomes" id="UP000663866"/>
    </source>
</evidence>
<dbReference type="EMBL" id="CAJOBG010120935">
    <property type="protein sequence ID" value="CAF4777993.1"/>
    <property type="molecule type" value="Genomic_DNA"/>
</dbReference>
<gene>
    <name evidence="1" type="ORF">OVN521_LOCUS48994</name>
    <name evidence="2" type="ORF">OVN521_LOCUS51080</name>
</gene>
<evidence type="ECO:0000313" key="2">
    <source>
        <dbReference type="EMBL" id="CAF4777993.1"/>
    </source>
</evidence>
<organism evidence="1 3">
    <name type="scientific">Rotaria magnacalcarata</name>
    <dbReference type="NCBI Taxonomy" id="392030"/>
    <lineage>
        <taxon>Eukaryota</taxon>
        <taxon>Metazoa</taxon>
        <taxon>Spiralia</taxon>
        <taxon>Gnathifera</taxon>
        <taxon>Rotifera</taxon>
        <taxon>Eurotatoria</taxon>
        <taxon>Bdelloidea</taxon>
        <taxon>Philodinida</taxon>
        <taxon>Philodinidae</taxon>
        <taxon>Rotaria</taxon>
    </lineage>
</organism>
<evidence type="ECO:0000313" key="1">
    <source>
        <dbReference type="EMBL" id="CAF4718341.1"/>
    </source>
</evidence>
<sequence>QPQWKQDANKIQVAFVEIERCLAELIFSLIECISNIKNRSMESNYELLNLFIEEILIKMYPNNSNLNNIKQILTNLIDTN</sequence>
<dbReference type="AlphaFoldDB" id="A0A821JI01"/>
<proteinExistence type="predicted"/>
<keyword evidence="3" id="KW-1185">Reference proteome</keyword>